<dbReference type="Proteomes" id="UP000664032">
    <property type="component" value="Unassembled WGS sequence"/>
</dbReference>
<proteinExistence type="predicted"/>
<accession>A0ACB8GX55</accession>
<gene>
    <name evidence="1" type="ORF">JR316_0006801</name>
</gene>
<name>A0ACB8GX55_PSICU</name>
<sequence length="244" mass="27647">MHDDAMHGDQSLKFEKVSFGAWPLSPPIQAEIKLTRTCLKTLHSVQFDIVHLLLSFFCLSGRTLAKMKLSLQNEHSIAGLFGLEMSPFKLVPKLEIISSLKRLRVRITSLPPTLTYLLVCSIGRCLYSDRTTVAPMQRIVYVVCKESAYLVQYCQGCAKCSLENQRKVGLTTGGLFAIFISIDLSAKFTRTRIKNFIERSIKFKDGKLRELAKSSMSIYKKSRAMRTKAIPTHQQHPRDTPFSN</sequence>
<evidence type="ECO:0000313" key="1">
    <source>
        <dbReference type="EMBL" id="KAH9480203.1"/>
    </source>
</evidence>
<comment type="caution">
    <text evidence="1">The sequence shown here is derived from an EMBL/GenBank/DDBJ whole genome shotgun (WGS) entry which is preliminary data.</text>
</comment>
<reference evidence="1" key="1">
    <citation type="submission" date="2021-10" db="EMBL/GenBank/DDBJ databases">
        <title>Psilocybe cubensis genome.</title>
        <authorList>
            <person name="Mckernan K.J."/>
            <person name="Crawford S."/>
            <person name="Trippe A."/>
            <person name="Kane L.T."/>
            <person name="Mclaughlin S."/>
        </authorList>
    </citation>
    <scope>NUCLEOTIDE SEQUENCE</scope>
    <source>
        <strain evidence="1">MGC-MH-2018</strain>
    </source>
</reference>
<evidence type="ECO:0000313" key="2">
    <source>
        <dbReference type="Proteomes" id="UP000664032"/>
    </source>
</evidence>
<organism evidence="1 2">
    <name type="scientific">Psilocybe cubensis</name>
    <name type="common">Psychedelic mushroom</name>
    <name type="synonym">Stropharia cubensis</name>
    <dbReference type="NCBI Taxonomy" id="181762"/>
    <lineage>
        <taxon>Eukaryota</taxon>
        <taxon>Fungi</taxon>
        <taxon>Dikarya</taxon>
        <taxon>Basidiomycota</taxon>
        <taxon>Agaricomycotina</taxon>
        <taxon>Agaricomycetes</taxon>
        <taxon>Agaricomycetidae</taxon>
        <taxon>Agaricales</taxon>
        <taxon>Agaricineae</taxon>
        <taxon>Strophariaceae</taxon>
        <taxon>Psilocybe</taxon>
    </lineage>
</organism>
<protein>
    <submittedName>
        <fullName evidence="1">Uncharacterized protein</fullName>
    </submittedName>
</protein>
<keyword evidence="2" id="KW-1185">Reference proteome</keyword>
<dbReference type="EMBL" id="JAFIQS020000006">
    <property type="protein sequence ID" value="KAH9480203.1"/>
    <property type="molecule type" value="Genomic_DNA"/>
</dbReference>